<dbReference type="PANTHER" id="PTHR35175">
    <property type="entry name" value="DUF1289 DOMAIN-CONTAINING PROTEIN"/>
    <property type="match status" value="1"/>
</dbReference>
<comment type="caution">
    <text evidence="1">The sequence shown here is derived from an EMBL/GenBank/DDBJ whole genome shotgun (WGS) entry which is preliminary data.</text>
</comment>
<gene>
    <name evidence="1" type="ORF">GGR05_001637</name>
</gene>
<accession>A0A7W6FTX8</accession>
<evidence type="ECO:0008006" key="3">
    <source>
        <dbReference type="Google" id="ProtNLM"/>
    </source>
</evidence>
<evidence type="ECO:0000313" key="1">
    <source>
        <dbReference type="EMBL" id="MBB3935493.1"/>
    </source>
</evidence>
<dbReference type="AlphaFoldDB" id="A0A7W6FTX8"/>
<reference evidence="1 2" key="1">
    <citation type="submission" date="2020-08" db="EMBL/GenBank/DDBJ databases">
        <title>Genomic Encyclopedia of Type Strains, Phase IV (KMG-IV): sequencing the most valuable type-strain genomes for metagenomic binning, comparative biology and taxonomic classification.</title>
        <authorList>
            <person name="Goeker M."/>
        </authorList>
    </citation>
    <scope>NUCLEOTIDE SEQUENCE [LARGE SCALE GENOMIC DNA]</scope>
    <source>
        <strain evidence="1 2">DSM 25024</strain>
    </source>
</reference>
<dbReference type="EMBL" id="JACIDO010000003">
    <property type="protein sequence ID" value="MBB3935493.1"/>
    <property type="molecule type" value="Genomic_DNA"/>
</dbReference>
<proteinExistence type="predicted"/>
<dbReference type="InterPro" id="IPR010710">
    <property type="entry name" value="DUF1289"/>
</dbReference>
<organism evidence="1 2">
    <name type="scientific">Aureimonas phyllosphaerae</name>
    <dbReference type="NCBI Taxonomy" id="1166078"/>
    <lineage>
        <taxon>Bacteria</taxon>
        <taxon>Pseudomonadati</taxon>
        <taxon>Pseudomonadota</taxon>
        <taxon>Alphaproteobacteria</taxon>
        <taxon>Hyphomicrobiales</taxon>
        <taxon>Aurantimonadaceae</taxon>
        <taxon>Aureimonas</taxon>
    </lineage>
</organism>
<evidence type="ECO:0000313" key="2">
    <source>
        <dbReference type="Proteomes" id="UP000531216"/>
    </source>
</evidence>
<protein>
    <recommendedName>
        <fullName evidence="3">DUF1289 domain-containing protein</fullName>
    </recommendedName>
</protein>
<dbReference type="OrthoDB" id="9811423at2"/>
<dbReference type="Pfam" id="PF06945">
    <property type="entry name" value="DUF1289"/>
    <property type="match status" value="1"/>
</dbReference>
<sequence length="60" mass="6264">MSAPLASPCVRVCALDAAGALCIGCGRTIEEIAGWSGMSEEGRLAVMGELDERLRQVEAL</sequence>
<dbReference type="RefSeq" id="WP_090961230.1">
    <property type="nucleotide sequence ID" value="NZ_FOOA01000003.1"/>
</dbReference>
<keyword evidence="2" id="KW-1185">Reference proteome</keyword>
<dbReference type="PANTHER" id="PTHR35175:SF2">
    <property type="entry name" value="DUF1289 DOMAIN-CONTAINING PROTEIN"/>
    <property type="match status" value="1"/>
</dbReference>
<name>A0A7W6FTX8_9HYPH</name>
<dbReference type="Proteomes" id="UP000531216">
    <property type="component" value="Unassembled WGS sequence"/>
</dbReference>